<keyword evidence="2 10" id="KW-0436">Ligase</keyword>
<evidence type="ECO:0000256" key="11">
    <source>
        <dbReference type="RuleBase" id="RU004136"/>
    </source>
</evidence>
<comment type="similarity">
    <text evidence="10">Belongs to the MurCDEF family. MurF subfamily.</text>
</comment>
<dbReference type="InterPro" id="IPR000713">
    <property type="entry name" value="Mur_ligase_N"/>
</dbReference>
<dbReference type="Proteomes" id="UP000557344">
    <property type="component" value="Unassembled WGS sequence"/>
</dbReference>
<dbReference type="InterPro" id="IPR005863">
    <property type="entry name" value="UDP-N-AcMur_synth"/>
</dbReference>
<dbReference type="UniPathway" id="UPA00219"/>
<comment type="pathway">
    <text evidence="10 11">Cell wall biogenesis; peptidoglycan biosynthesis.</text>
</comment>
<dbReference type="EMBL" id="JACIHU010000001">
    <property type="protein sequence ID" value="MBB4477579.1"/>
    <property type="molecule type" value="Genomic_DNA"/>
</dbReference>
<evidence type="ECO:0000256" key="3">
    <source>
        <dbReference type="ARBA" id="ARBA00022618"/>
    </source>
</evidence>
<feature type="domain" description="Mur ligase central" evidence="14">
    <location>
        <begin position="112"/>
        <end position="301"/>
    </location>
</feature>
<dbReference type="AlphaFoldDB" id="A0A7W6ZCH7"/>
<keyword evidence="8 10" id="KW-0131">Cell cycle</keyword>
<dbReference type="Pfam" id="PF01225">
    <property type="entry name" value="Mur_ligase"/>
    <property type="match status" value="1"/>
</dbReference>
<keyword evidence="6 10" id="KW-0133">Cell shape</keyword>
<dbReference type="NCBIfam" id="NF010693">
    <property type="entry name" value="PRK14093.1"/>
    <property type="match status" value="1"/>
</dbReference>
<evidence type="ECO:0000313" key="17">
    <source>
        <dbReference type="Proteomes" id="UP000523431"/>
    </source>
</evidence>
<evidence type="ECO:0000313" key="18">
    <source>
        <dbReference type="Proteomes" id="UP000557344"/>
    </source>
</evidence>
<evidence type="ECO:0000256" key="7">
    <source>
        <dbReference type="ARBA" id="ARBA00022984"/>
    </source>
</evidence>
<dbReference type="GO" id="GO:0009252">
    <property type="term" value="P:peptidoglycan biosynthetic process"/>
    <property type="evidence" value="ECO:0007669"/>
    <property type="project" value="UniProtKB-UniRule"/>
</dbReference>
<dbReference type="NCBIfam" id="TIGR01143">
    <property type="entry name" value="murF"/>
    <property type="match status" value="1"/>
</dbReference>
<comment type="caution">
    <text evidence="16">The sequence shown here is derived from an EMBL/GenBank/DDBJ whole genome shotgun (WGS) entry which is preliminary data.</text>
</comment>
<feature type="binding site" evidence="10">
    <location>
        <begin position="114"/>
        <end position="120"/>
    </location>
    <ligand>
        <name>ATP</name>
        <dbReference type="ChEBI" id="CHEBI:30616"/>
    </ligand>
</feature>
<comment type="subcellular location">
    <subcellularLocation>
        <location evidence="10 11">Cytoplasm</location>
    </subcellularLocation>
</comment>
<dbReference type="GO" id="GO:0005737">
    <property type="term" value="C:cytoplasm"/>
    <property type="evidence" value="ECO:0007669"/>
    <property type="project" value="UniProtKB-SubCell"/>
</dbReference>
<keyword evidence="5 10" id="KW-0067">ATP-binding</keyword>
<dbReference type="Gene3D" id="3.40.1190.10">
    <property type="entry name" value="Mur-like, catalytic domain"/>
    <property type="match status" value="1"/>
</dbReference>
<dbReference type="GO" id="GO:0071555">
    <property type="term" value="P:cell wall organization"/>
    <property type="evidence" value="ECO:0007669"/>
    <property type="project" value="UniProtKB-KW"/>
</dbReference>
<evidence type="ECO:0000256" key="5">
    <source>
        <dbReference type="ARBA" id="ARBA00022840"/>
    </source>
</evidence>
<evidence type="ECO:0000259" key="14">
    <source>
        <dbReference type="Pfam" id="PF08245"/>
    </source>
</evidence>
<dbReference type="EC" id="6.3.2.10" evidence="10 11"/>
<accession>A0A7W6ZCH7</accession>
<evidence type="ECO:0000256" key="6">
    <source>
        <dbReference type="ARBA" id="ARBA00022960"/>
    </source>
</evidence>
<evidence type="ECO:0000256" key="9">
    <source>
        <dbReference type="ARBA" id="ARBA00023316"/>
    </source>
</evidence>
<dbReference type="Gene3D" id="3.40.1390.10">
    <property type="entry name" value="MurE/MurF, N-terminal domain"/>
    <property type="match status" value="1"/>
</dbReference>
<dbReference type="EMBL" id="JACIID010000001">
    <property type="protein sequence ID" value="MBB4533411.1"/>
    <property type="molecule type" value="Genomic_DNA"/>
</dbReference>
<dbReference type="GO" id="GO:0005524">
    <property type="term" value="F:ATP binding"/>
    <property type="evidence" value="ECO:0007669"/>
    <property type="project" value="UniProtKB-UniRule"/>
</dbReference>
<dbReference type="GO" id="GO:0008360">
    <property type="term" value="P:regulation of cell shape"/>
    <property type="evidence" value="ECO:0007669"/>
    <property type="project" value="UniProtKB-KW"/>
</dbReference>
<evidence type="ECO:0000256" key="4">
    <source>
        <dbReference type="ARBA" id="ARBA00022741"/>
    </source>
</evidence>
<comment type="catalytic activity">
    <reaction evidence="10 11">
        <text>D-alanyl-D-alanine + UDP-N-acetyl-alpha-D-muramoyl-L-alanyl-gamma-D-glutamyl-meso-2,6-diaminopimelate + ATP = UDP-N-acetyl-alpha-D-muramoyl-L-alanyl-gamma-D-glutamyl-meso-2,6-diaminopimeloyl-D-alanyl-D-alanine + ADP + phosphate + H(+)</text>
        <dbReference type="Rhea" id="RHEA:28374"/>
        <dbReference type="ChEBI" id="CHEBI:15378"/>
        <dbReference type="ChEBI" id="CHEBI:30616"/>
        <dbReference type="ChEBI" id="CHEBI:43474"/>
        <dbReference type="ChEBI" id="CHEBI:57822"/>
        <dbReference type="ChEBI" id="CHEBI:61386"/>
        <dbReference type="ChEBI" id="CHEBI:83905"/>
        <dbReference type="ChEBI" id="CHEBI:456216"/>
        <dbReference type="EC" id="6.3.2.10"/>
    </reaction>
</comment>
<dbReference type="SUPFAM" id="SSF53623">
    <property type="entry name" value="MurD-like peptide ligases, catalytic domain"/>
    <property type="match status" value="1"/>
</dbReference>
<dbReference type="InterPro" id="IPR004101">
    <property type="entry name" value="Mur_ligase_C"/>
</dbReference>
<keyword evidence="1 10" id="KW-0963">Cytoplasm</keyword>
<name>A0A7W6ZCH7_RHIET</name>
<dbReference type="InterPro" id="IPR013221">
    <property type="entry name" value="Mur_ligase_cen"/>
</dbReference>
<evidence type="ECO:0000256" key="2">
    <source>
        <dbReference type="ARBA" id="ARBA00022598"/>
    </source>
</evidence>
<feature type="domain" description="Mur ligase N-terminal catalytic" evidence="12">
    <location>
        <begin position="26"/>
        <end position="98"/>
    </location>
</feature>
<dbReference type="InterPro" id="IPR036615">
    <property type="entry name" value="Mur_ligase_C_dom_sf"/>
</dbReference>
<protein>
    <recommendedName>
        <fullName evidence="10 11">UDP-N-acetylmuramoyl-tripeptide--D-alanyl-D-alanine ligase</fullName>
        <ecNumber evidence="10 11">6.3.2.10</ecNumber>
    </recommendedName>
    <alternativeName>
        <fullName evidence="10">D-alanyl-D-alanine-adding enzyme</fullName>
    </alternativeName>
</protein>
<dbReference type="SUPFAM" id="SSF63418">
    <property type="entry name" value="MurE/MurF N-terminal domain"/>
    <property type="match status" value="1"/>
</dbReference>
<comment type="function">
    <text evidence="10 11">Involved in cell wall formation. Catalyzes the final step in the synthesis of UDP-N-acetylmuramoyl-pentapeptide, the precursor of murein.</text>
</comment>
<dbReference type="InterPro" id="IPR036565">
    <property type="entry name" value="Mur-like_cat_sf"/>
</dbReference>
<dbReference type="Pfam" id="PF02875">
    <property type="entry name" value="Mur_ligase_C"/>
    <property type="match status" value="1"/>
</dbReference>
<keyword evidence="4 10" id="KW-0547">Nucleotide-binding</keyword>
<dbReference type="RefSeq" id="WP_183837068.1">
    <property type="nucleotide sequence ID" value="NZ_JACIHU010000001.1"/>
</dbReference>
<proteinExistence type="inferred from homology"/>
<keyword evidence="7 10" id="KW-0573">Peptidoglycan synthesis</keyword>
<dbReference type="Proteomes" id="UP000523431">
    <property type="component" value="Unassembled WGS sequence"/>
</dbReference>
<dbReference type="GO" id="GO:0047480">
    <property type="term" value="F:UDP-N-acetylmuramoyl-tripeptide-D-alanyl-D-alanine ligase activity"/>
    <property type="evidence" value="ECO:0007669"/>
    <property type="project" value="UniProtKB-UniRule"/>
</dbReference>
<dbReference type="Gene3D" id="3.90.190.20">
    <property type="entry name" value="Mur ligase, C-terminal domain"/>
    <property type="match status" value="1"/>
</dbReference>
<dbReference type="InterPro" id="IPR035911">
    <property type="entry name" value="MurE/MurF_N"/>
</dbReference>
<evidence type="ECO:0000259" key="13">
    <source>
        <dbReference type="Pfam" id="PF02875"/>
    </source>
</evidence>
<feature type="domain" description="Mur ligase C-terminal" evidence="13">
    <location>
        <begin position="329"/>
        <end position="453"/>
    </location>
</feature>
<evidence type="ECO:0000256" key="1">
    <source>
        <dbReference type="ARBA" id="ARBA00022490"/>
    </source>
</evidence>
<dbReference type="InterPro" id="IPR051046">
    <property type="entry name" value="MurCDEF_CellWall_CoF430Synth"/>
</dbReference>
<keyword evidence="9 10" id="KW-0961">Cell wall biogenesis/degradation</keyword>
<evidence type="ECO:0000256" key="8">
    <source>
        <dbReference type="ARBA" id="ARBA00023306"/>
    </source>
</evidence>
<dbReference type="PANTHER" id="PTHR43024:SF1">
    <property type="entry name" value="UDP-N-ACETYLMURAMOYL-TRIPEPTIDE--D-ALANYL-D-ALANINE LIGASE"/>
    <property type="match status" value="1"/>
</dbReference>
<dbReference type="Pfam" id="PF08245">
    <property type="entry name" value="Mur_ligase_M"/>
    <property type="match status" value="1"/>
</dbReference>
<reference evidence="17 18" key="1">
    <citation type="submission" date="2020-08" db="EMBL/GenBank/DDBJ databases">
        <title>Genomic Encyclopedia of Type Strains, Phase IV (KMG-V): Genome sequencing to study the core and pangenomes of soil and plant-associated prokaryotes.</title>
        <authorList>
            <person name="Whitman W."/>
        </authorList>
    </citation>
    <scope>NUCLEOTIDE SEQUENCE [LARGE SCALE GENOMIC DNA]</scope>
    <source>
        <strain evidence="15 18">SEMIA 471</strain>
        <strain evidence="16 17">SEMIA 489</strain>
    </source>
</reference>
<organism evidence="16 17">
    <name type="scientific">Rhizobium etli</name>
    <dbReference type="NCBI Taxonomy" id="29449"/>
    <lineage>
        <taxon>Bacteria</taxon>
        <taxon>Pseudomonadati</taxon>
        <taxon>Pseudomonadota</taxon>
        <taxon>Alphaproteobacteria</taxon>
        <taxon>Hyphomicrobiales</taxon>
        <taxon>Rhizobiaceae</taxon>
        <taxon>Rhizobium/Agrobacterium group</taxon>
        <taxon>Rhizobium</taxon>
    </lineage>
</organism>
<keyword evidence="3 10" id="KW-0132">Cell division</keyword>
<sequence>MSWLWTTDDMITAMAGRPFGTLPEGITGISIDSRSITSGEAFFAIKGDRVDGHDYASMAMANGASLLVVSEARLPAMGRLTVPMIVVEDVLAALGKLGLASRERSQARIIAVTGSVGKTTTKEMLRHVLSPSGKVHASVASFNNHWGVPLTLARMPDDTDYGVFEVGMNHPGEIRPLVAMIRPDVAVITTIAPAHLGNFKSIKEIAAAKAEIFEGLEPGGHVVLNRDNDQFNFLDRTAQSLGIEHIHSFGQHAKAEFRLAEFNGADENSTLWLTIGGETLEVALGAPGRHIAENALAALGVVGIVGADMGKAIEALATLKPEKGRGKRHRLSIGGGNGSFTLIDESYNANPASMRAAIALLAAAEPTGRGRRIAVLGDMLEMGEYAEKVHADLAGPLLAAGIEHVWLAGADMAALKESLPESVHLEYREKTDELTDYVLNSVVPGDVLMVKSSLGIGFGKIVAALLDKFPAFADTQRELDRVTRGPEC</sequence>
<gene>
    <name evidence="10" type="primary">murF</name>
    <name evidence="15" type="ORF">GGE46_000120</name>
    <name evidence="16" type="ORF">GGE57_000120</name>
</gene>
<evidence type="ECO:0000313" key="15">
    <source>
        <dbReference type="EMBL" id="MBB4477579.1"/>
    </source>
</evidence>
<dbReference type="HAMAP" id="MF_02019">
    <property type="entry name" value="MurF"/>
    <property type="match status" value="1"/>
</dbReference>
<dbReference type="SUPFAM" id="SSF53244">
    <property type="entry name" value="MurD-like peptide ligases, peptide-binding domain"/>
    <property type="match status" value="1"/>
</dbReference>
<evidence type="ECO:0000256" key="10">
    <source>
        <dbReference type="HAMAP-Rule" id="MF_02019"/>
    </source>
</evidence>
<evidence type="ECO:0000313" key="16">
    <source>
        <dbReference type="EMBL" id="MBB4533411.1"/>
    </source>
</evidence>
<evidence type="ECO:0000259" key="12">
    <source>
        <dbReference type="Pfam" id="PF01225"/>
    </source>
</evidence>
<dbReference type="PANTHER" id="PTHR43024">
    <property type="entry name" value="UDP-N-ACETYLMURAMOYL-TRIPEPTIDE--D-ALANYL-D-ALANINE LIGASE"/>
    <property type="match status" value="1"/>
</dbReference>
<dbReference type="GO" id="GO:0051301">
    <property type="term" value="P:cell division"/>
    <property type="evidence" value="ECO:0007669"/>
    <property type="project" value="UniProtKB-KW"/>
</dbReference>